<evidence type="ECO:0000256" key="9">
    <source>
        <dbReference type="RuleBase" id="RU365093"/>
    </source>
</evidence>
<evidence type="ECO:0000256" key="8">
    <source>
        <dbReference type="ARBA" id="ARBA00023136"/>
    </source>
</evidence>
<dbReference type="PANTHER" id="PTHR30386">
    <property type="entry name" value="MEMBRANE FUSION SUBUNIT OF EMRAB-TOLC MULTIDRUG EFFLUX PUMP"/>
    <property type="match status" value="1"/>
</dbReference>
<dbReference type="EMBL" id="RKHR01000004">
    <property type="protein sequence ID" value="ROS00957.1"/>
    <property type="molecule type" value="Genomic_DNA"/>
</dbReference>
<evidence type="ECO:0000256" key="3">
    <source>
        <dbReference type="ARBA" id="ARBA00022448"/>
    </source>
</evidence>
<organism evidence="13 14">
    <name type="scientific">Sinobacterium caligoides</name>
    <dbReference type="NCBI Taxonomy" id="933926"/>
    <lineage>
        <taxon>Bacteria</taxon>
        <taxon>Pseudomonadati</taxon>
        <taxon>Pseudomonadota</taxon>
        <taxon>Gammaproteobacteria</taxon>
        <taxon>Cellvibrionales</taxon>
        <taxon>Spongiibacteraceae</taxon>
        <taxon>Sinobacterium</taxon>
    </lineage>
</organism>
<evidence type="ECO:0000256" key="2">
    <source>
        <dbReference type="ARBA" id="ARBA00009477"/>
    </source>
</evidence>
<evidence type="ECO:0000259" key="12">
    <source>
        <dbReference type="Pfam" id="PF26002"/>
    </source>
</evidence>
<dbReference type="OrthoDB" id="9775513at2"/>
<feature type="domain" description="AprE-like beta-barrel" evidence="12">
    <location>
        <begin position="339"/>
        <end position="425"/>
    </location>
</feature>
<dbReference type="PRINTS" id="PR01490">
    <property type="entry name" value="RTXTOXIND"/>
</dbReference>
<dbReference type="GO" id="GO:0015031">
    <property type="term" value="P:protein transport"/>
    <property type="evidence" value="ECO:0007669"/>
    <property type="project" value="InterPro"/>
</dbReference>
<name>A0A3N2DMB7_9GAMM</name>
<proteinExistence type="inferred from homology"/>
<dbReference type="InterPro" id="IPR058781">
    <property type="entry name" value="HH_AprE-like"/>
</dbReference>
<comment type="subcellular location">
    <subcellularLocation>
        <location evidence="1 9">Cell inner membrane</location>
        <topology evidence="1 9">Single-pass membrane protein</topology>
    </subcellularLocation>
</comment>
<feature type="domain" description="AprE-like long alpha-helical hairpin" evidence="11">
    <location>
        <begin position="117"/>
        <end position="286"/>
    </location>
</feature>
<keyword evidence="6 9" id="KW-0812">Transmembrane</keyword>
<dbReference type="NCBIfam" id="TIGR01843">
    <property type="entry name" value="type_I_hlyD"/>
    <property type="match status" value="1"/>
</dbReference>
<dbReference type="Gene3D" id="2.40.50.100">
    <property type="match status" value="1"/>
</dbReference>
<evidence type="ECO:0000259" key="11">
    <source>
        <dbReference type="Pfam" id="PF25994"/>
    </source>
</evidence>
<evidence type="ECO:0000313" key="13">
    <source>
        <dbReference type="EMBL" id="ROS00957.1"/>
    </source>
</evidence>
<dbReference type="PANTHER" id="PTHR30386:SF26">
    <property type="entry name" value="TRANSPORT PROTEIN COMB"/>
    <property type="match status" value="1"/>
</dbReference>
<dbReference type="Pfam" id="PF26002">
    <property type="entry name" value="Beta-barrel_AprE"/>
    <property type="match status" value="1"/>
</dbReference>
<evidence type="ECO:0000256" key="4">
    <source>
        <dbReference type="ARBA" id="ARBA00022475"/>
    </source>
</evidence>
<evidence type="ECO:0000256" key="5">
    <source>
        <dbReference type="ARBA" id="ARBA00022519"/>
    </source>
</evidence>
<feature type="transmembrane region" description="Helical" evidence="9">
    <location>
        <begin position="39"/>
        <end position="56"/>
    </location>
</feature>
<keyword evidence="10" id="KW-0175">Coiled coil</keyword>
<keyword evidence="5 9" id="KW-0997">Cell inner membrane</keyword>
<protein>
    <recommendedName>
        <fullName evidence="9">Membrane fusion protein (MFP) family protein</fullName>
    </recommendedName>
</protein>
<dbReference type="RefSeq" id="WP_123711807.1">
    <property type="nucleotide sequence ID" value="NZ_RKHR01000004.1"/>
</dbReference>
<reference evidence="13 14" key="1">
    <citation type="submission" date="2018-11" db="EMBL/GenBank/DDBJ databases">
        <title>Genomic Encyclopedia of Type Strains, Phase IV (KMG-IV): sequencing the most valuable type-strain genomes for metagenomic binning, comparative biology and taxonomic classification.</title>
        <authorList>
            <person name="Goeker M."/>
        </authorList>
    </citation>
    <scope>NUCLEOTIDE SEQUENCE [LARGE SCALE GENOMIC DNA]</scope>
    <source>
        <strain evidence="13 14">DSM 100316</strain>
    </source>
</reference>
<evidence type="ECO:0000256" key="10">
    <source>
        <dbReference type="SAM" id="Coils"/>
    </source>
</evidence>
<keyword evidence="3 9" id="KW-0813">Transport</keyword>
<evidence type="ECO:0000256" key="1">
    <source>
        <dbReference type="ARBA" id="ARBA00004377"/>
    </source>
</evidence>
<dbReference type="InterPro" id="IPR010129">
    <property type="entry name" value="T1SS_HlyD"/>
</dbReference>
<keyword evidence="14" id="KW-1185">Reference proteome</keyword>
<keyword evidence="8 9" id="KW-0472">Membrane</keyword>
<gene>
    <name evidence="13" type="ORF">EDC56_1380</name>
</gene>
<evidence type="ECO:0000256" key="6">
    <source>
        <dbReference type="ARBA" id="ARBA00022692"/>
    </source>
</evidence>
<comment type="caution">
    <text evidence="13">The sequence shown here is derived from an EMBL/GenBank/DDBJ whole genome shotgun (WGS) entry which is preliminary data.</text>
</comment>
<feature type="coiled-coil region" evidence="10">
    <location>
        <begin position="181"/>
        <end position="246"/>
    </location>
</feature>
<keyword evidence="7 9" id="KW-1133">Transmembrane helix</keyword>
<dbReference type="InterPro" id="IPR050739">
    <property type="entry name" value="MFP"/>
</dbReference>
<keyword evidence="4 9" id="KW-1003">Cell membrane</keyword>
<evidence type="ECO:0000313" key="14">
    <source>
        <dbReference type="Proteomes" id="UP000275394"/>
    </source>
</evidence>
<dbReference type="InterPro" id="IPR058982">
    <property type="entry name" value="Beta-barrel_AprE"/>
</dbReference>
<evidence type="ECO:0000256" key="7">
    <source>
        <dbReference type="ARBA" id="ARBA00022989"/>
    </source>
</evidence>
<comment type="similarity">
    <text evidence="2 9">Belongs to the membrane fusion protein (MFP) (TC 8.A.1) family.</text>
</comment>
<dbReference type="GO" id="GO:0005886">
    <property type="term" value="C:plasma membrane"/>
    <property type="evidence" value="ECO:0007669"/>
    <property type="project" value="UniProtKB-SubCell"/>
</dbReference>
<accession>A0A3N2DMB7</accession>
<dbReference type="Proteomes" id="UP000275394">
    <property type="component" value="Unassembled WGS sequence"/>
</dbReference>
<sequence>MFNRLKRSPNQQSAFDQDLPYMSQSSAAVLIKTPRGGRWILYCIALMCVVLIIWAACTQVDEVTRAEGKVIPSSRVQVIQNLEGGILDELYVREGQHVKKGTPLLNIEDSRAEAAVIESNVEYEALIAAAARLVGEANNTPPSYPSGDNPRLQGYVHAEKQLYRIHQRELANEKIIVQHAIDQKQFEIESTQQTIQDLTTQLNLLHEQKRINKPLVAIGAVPRLELLTLEQQISSLRGELNRAKNAIPSLSSALKGEKEKLNGVEVRFQEQAQEELTQIRAKVAIALAGQTSHQDRIARTSISAPLDGTIKKIHITTLGGVIQPGMTLIEIVPDGKDIIVEAHVKPSDIGFVHPGLAARIKISAYDFATYGALDAVVEHVSADTIVDEQGNSFYIIRLRVANNTMMNSDGNLPIIPGMQATIGINIANRSLLSYIFKPVLRMLK</sequence>
<dbReference type="AlphaFoldDB" id="A0A3N2DMB7"/>
<dbReference type="SUPFAM" id="SSF56954">
    <property type="entry name" value="Outer membrane efflux proteins (OEP)"/>
    <property type="match status" value="1"/>
</dbReference>
<dbReference type="Pfam" id="PF25994">
    <property type="entry name" value="HH_AprE"/>
    <property type="match status" value="1"/>
</dbReference>
<dbReference type="Gene3D" id="2.40.30.170">
    <property type="match status" value="1"/>
</dbReference>